<keyword evidence="1" id="KW-0472">Membrane</keyword>
<dbReference type="EMBL" id="JBHSEL010000109">
    <property type="protein sequence ID" value="MFC4625719.1"/>
    <property type="molecule type" value="Genomic_DNA"/>
</dbReference>
<dbReference type="RefSeq" id="WP_374833986.1">
    <property type="nucleotide sequence ID" value="NZ_JBHEEZ010000037.1"/>
</dbReference>
<accession>A0ABV9H778</accession>
<gene>
    <name evidence="2" type="ORF">ACFO1V_10925</name>
</gene>
<feature type="transmembrane region" description="Helical" evidence="1">
    <location>
        <begin position="166"/>
        <end position="185"/>
    </location>
</feature>
<keyword evidence="1" id="KW-1133">Transmembrane helix</keyword>
<evidence type="ECO:0000313" key="2">
    <source>
        <dbReference type="EMBL" id="MFC4625719.1"/>
    </source>
</evidence>
<proteinExistence type="predicted"/>
<evidence type="ECO:0000313" key="3">
    <source>
        <dbReference type="Proteomes" id="UP001596042"/>
    </source>
</evidence>
<dbReference type="Proteomes" id="UP001596042">
    <property type="component" value="Unassembled WGS sequence"/>
</dbReference>
<protein>
    <submittedName>
        <fullName evidence="2">Uncharacterized protein</fullName>
    </submittedName>
</protein>
<evidence type="ECO:0000256" key="1">
    <source>
        <dbReference type="SAM" id="Phobius"/>
    </source>
</evidence>
<keyword evidence="1" id="KW-0812">Transmembrane</keyword>
<organism evidence="2 3">
    <name type="scientific">Daeguia caeni</name>
    <dbReference type="NCBI Taxonomy" id="439612"/>
    <lineage>
        <taxon>Bacteria</taxon>
        <taxon>Pseudomonadati</taxon>
        <taxon>Pseudomonadota</taxon>
        <taxon>Alphaproteobacteria</taxon>
        <taxon>Hyphomicrobiales</taxon>
        <taxon>Brucellaceae</taxon>
        <taxon>Daeguia</taxon>
    </lineage>
</organism>
<keyword evidence="3" id="KW-1185">Reference proteome</keyword>
<comment type="caution">
    <text evidence="2">The sequence shown here is derived from an EMBL/GenBank/DDBJ whole genome shotgun (WGS) entry which is preliminary data.</text>
</comment>
<reference evidence="3" key="1">
    <citation type="journal article" date="2019" name="Int. J. Syst. Evol. Microbiol.">
        <title>The Global Catalogue of Microorganisms (GCM) 10K type strain sequencing project: providing services to taxonomists for standard genome sequencing and annotation.</title>
        <authorList>
            <consortium name="The Broad Institute Genomics Platform"/>
            <consortium name="The Broad Institute Genome Sequencing Center for Infectious Disease"/>
            <person name="Wu L."/>
            <person name="Ma J."/>
        </authorList>
    </citation>
    <scope>NUCLEOTIDE SEQUENCE [LARGE SCALE GENOMIC DNA]</scope>
    <source>
        <strain evidence="3">CGMCC 1.15731</strain>
    </source>
</reference>
<name>A0ABV9H778_9HYPH</name>
<sequence>MRALNEQSLAASRNLVDAIRAAKIAAADRDDGLVDIKEADIARLEVLAQELGPVFDAVPQDGSLWDFAISSGLQPRLWIDATAHVTMGRDRRTYRFQRDTRRGRIVVAEDSDPKVIADAVTAYIADRLVERARIMEGDVVAAGEKTTTIAGKTLIEQTRIDYCLSALIWFLLGVVGASLVLFLLFGERFIALFA</sequence>